<reference evidence="3" key="1">
    <citation type="submission" date="2018-06" db="EMBL/GenBank/DDBJ databases">
        <authorList>
            <person name="Zhirakovskaya E."/>
        </authorList>
    </citation>
    <scope>NUCLEOTIDE SEQUENCE</scope>
</reference>
<name>A0A3B0Y8Z1_9ZZZZ</name>
<gene>
    <name evidence="3" type="ORF">MNBD_GAMMA09-372</name>
</gene>
<dbReference type="PANTHER" id="PTHR24126:SF14">
    <property type="entry name" value="ANK_REP_REGION DOMAIN-CONTAINING PROTEIN"/>
    <property type="match status" value="1"/>
</dbReference>
<evidence type="ECO:0000256" key="2">
    <source>
        <dbReference type="ARBA" id="ARBA00023043"/>
    </source>
</evidence>
<organism evidence="3">
    <name type="scientific">hydrothermal vent metagenome</name>
    <dbReference type="NCBI Taxonomy" id="652676"/>
    <lineage>
        <taxon>unclassified sequences</taxon>
        <taxon>metagenomes</taxon>
        <taxon>ecological metagenomes</taxon>
    </lineage>
</organism>
<protein>
    <submittedName>
        <fullName evidence="3">Uncharacterized protein</fullName>
    </submittedName>
</protein>
<dbReference type="PANTHER" id="PTHR24126">
    <property type="entry name" value="ANKYRIN REPEAT, PH AND SEC7 DOMAIN CONTAINING PROTEIN SECG-RELATED"/>
    <property type="match status" value="1"/>
</dbReference>
<proteinExistence type="predicted"/>
<dbReference type="SUPFAM" id="SSF48403">
    <property type="entry name" value="Ankyrin repeat"/>
    <property type="match status" value="1"/>
</dbReference>
<keyword evidence="1" id="KW-0677">Repeat</keyword>
<dbReference type="Gene3D" id="1.25.40.20">
    <property type="entry name" value="Ankyrin repeat-containing domain"/>
    <property type="match status" value="1"/>
</dbReference>
<dbReference type="EMBL" id="UOFI01000201">
    <property type="protein sequence ID" value="VAW70619.1"/>
    <property type="molecule type" value="Genomic_DNA"/>
</dbReference>
<evidence type="ECO:0000256" key="1">
    <source>
        <dbReference type="ARBA" id="ARBA00022737"/>
    </source>
</evidence>
<evidence type="ECO:0000313" key="3">
    <source>
        <dbReference type="EMBL" id="VAW70619.1"/>
    </source>
</evidence>
<sequence>MLEWNKSRKHYEQSAEFSVDNNLPETLVRAIEKNPQSVRDNKRLLGNALKHIEIAELLIKNGSEIRANHFNTIMRKNFPGDSVIPALQLLLAEDRPEHKIWAMDTALQYLNLPAIEHLHKLGIELKHSDNRPLIYYSFSKFKRNNETFRAILQYLLEQGADINETTNEGKNILMLSCEKRETLFTCALINKGADILARDNNENGLLHYYYQYNTSQYDLNNENKLILLLEEKGVLRQLYQHINKQRSTIHMFMAKYQNHESLLNIIPHVDMTLTDNDGNSFIHYLMQNRCMSNLNSNKTGDEGINKTIRAVVNKYIKQNIDPNHFNNNGLKPIIMIIYNSSVQSENIIALKSSGIDISSYYIKNKTSDSKNYFVYEYVDKVINKTMEYYCYYTERISFLIDQIDNENDRLEVIENLKHRLHKSEEKKLPIDNEKILNHCLGENI</sequence>
<keyword evidence="2" id="KW-0040">ANK repeat</keyword>
<accession>A0A3B0Y8Z1</accession>
<dbReference type="AlphaFoldDB" id="A0A3B0Y8Z1"/>
<dbReference type="InterPro" id="IPR036770">
    <property type="entry name" value="Ankyrin_rpt-contain_sf"/>
</dbReference>